<dbReference type="InterPro" id="IPR038157">
    <property type="entry name" value="FeoA_core_dom"/>
</dbReference>
<dbReference type="Proteomes" id="UP000485569">
    <property type="component" value="Unassembled WGS sequence"/>
</dbReference>
<dbReference type="AlphaFoldDB" id="A0A1V5T2Y1"/>
<comment type="caution">
    <text evidence="3">The sequence shown here is derived from an EMBL/GenBank/DDBJ whole genome shotgun (WGS) entry which is preliminary data.</text>
</comment>
<protein>
    <submittedName>
        <fullName evidence="3">FeoA domain protein</fullName>
    </submittedName>
</protein>
<evidence type="ECO:0000259" key="2">
    <source>
        <dbReference type="SMART" id="SM00899"/>
    </source>
</evidence>
<sequence>MVFLILKRSIAPKSADSNYSLIDMLPGQIGTITEIDHGHGLVRKLCSMGIVPGKKIMKVSQILVGGPIVIRIDDHDLALGRGIASRIKVRMEI</sequence>
<feature type="domain" description="Ferrous iron transporter FeoA-like" evidence="2">
    <location>
        <begin position="19"/>
        <end position="91"/>
    </location>
</feature>
<accession>A0A1V5T2Y1</accession>
<evidence type="ECO:0000256" key="1">
    <source>
        <dbReference type="ARBA" id="ARBA00023004"/>
    </source>
</evidence>
<dbReference type="PANTHER" id="PTHR43151">
    <property type="entry name" value="FEOA FAMILY PROTEIN"/>
    <property type="match status" value="1"/>
</dbReference>
<keyword evidence="1" id="KW-0408">Iron</keyword>
<dbReference type="GO" id="GO:0046914">
    <property type="term" value="F:transition metal ion binding"/>
    <property type="evidence" value="ECO:0007669"/>
    <property type="project" value="InterPro"/>
</dbReference>
<dbReference type="InterPro" id="IPR007167">
    <property type="entry name" value="Fe-transptr_FeoA-like"/>
</dbReference>
<organism evidence="3">
    <name type="scientific">Candidatus Atribacter allofermentans</name>
    <dbReference type="NCBI Taxonomy" id="1852833"/>
    <lineage>
        <taxon>Bacteria</taxon>
        <taxon>Pseudomonadati</taxon>
        <taxon>Atribacterota</taxon>
        <taxon>Atribacteria</taxon>
        <taxon>Atribacterales</taxon>
        <taxon>Atribacteraceae</taxon>
        <taxon>Atribacter</taxon>
    </lineage>
</organism>
<proteinExistence type="predicted"/>
<name>A0A1V5T2Y1_9BACT</name>
<dbReference type="EMBL" id="MWBQ01000025">
    <property type="protein sequence ID" value="OQA60984.1"/>
    <property type="molecule type" value="Genomic_DNA"/>
</dbReference>
<dbReference type="Pfam" id="PF04023">
    <property type="entry name" value="FeoA"/>
    <property type="match status" value="1"/>
</dbReference>
<dbReference type="PANTHER" id="PTHR43151:SF1">
    <property type="entry name" value="SSR2333 PROTEIN"/>
    <property type="match status" value="1"/>
</dbReference>
<dbReference type="InterPro" id="IPR008988">
    <property type="entry name" value="Transcriptional_repressor_C"/>
</dbReference>
<dbReference type="SMART" id="SM00899">
    <property type="entry name" value="FeoA"/>
    <property type="match status" value="1"/>
</dbReference>
<dbReference type="InterPro" id="IPR053184">
    <property type="entry name" value="FeoA-like"/>
</dbReference>
<gene>
    <name evidence="3" type="ORF">BWY41_00377</name>
</gene>
<reference evidence="3" key="1">
    <citation type="submission" date="2017-02" db="EMBL/GenBank/DDBJ databases">
        <title>Delving into the versatile metabolic prowess of the omnipresent phylum Bacteroidetes.</title>
        <authorList>
            <person name="Nobu M.K."/>
            <person name="Mei R."/>
            <person name="Narihiro T."/>
            <person name="Kuroda K."/>
            <person name="Liu W.-T."/>
        </authorList>
    </citation>
    <scope>NUCLEOTIDE SEQUENCE</scope>
    <source>
        <strain evidence="3">ADurb.Bin276</strain>
    </source>
</reference>
<dbReference type="SUPFAM" id="SSF50037">
    <property type="entry name" value="C-terminal domain of transcriptional repressors"/>
    <property type="match status" value="1"/>
</dbReference>
<evidence type="ECO:0000313" key="3">
    <source>
        <dbReference type="EMBL" id="OQA60984.1"/>
    </source>
</evidence>
<dbReference type="Gene3D" id="2.30.30.90">
    <property type="match status" value="1"/>
</dbReference>